<keyword evidence="5" id="KW-1185">Reference proteome</keyword>
<dbReference type="SMART" id="SM00846">
    <property type="entry name" value="Gp_dh_N"/>
    <property type="match status" value="1"/>
</dbReference>
<sequence length="647" mass="72125">MGLRTTAMKKAWSGPQKVTVPRRWALASTATVSLLRSPSEAENNFNDKAKERASTFRICWALYPCTNHKFGFSLANVEMNGACPIGNIKSQIGKYCALYCGCSGLEVGIRITGTLLGMKLDNEGPMICMDSFFREIKLKLNLPKNFDFKGPRPQDLGLDIFTYLDILSSKGVRNRMKSGTAWPKTCKISSYKTVSNNFEKICEVLARGIPLFAAIRTGKSFIDLKPNEIYVPPREDQITKGKSHGKHAILLFGAGMTPEGTPGIKGPMKHVFSDRMVEKAMRFCGSVSEIVDEAAVQDVERKSLFCIVHLEFRSALPLLMGDLLVLESLDGLCLWEGCVVGFGDSMFLVGDTEHVIVHVHDGQDIPLKMLPPFKCIFVEPSSTSIPIDNSGEAAFGKANKAPLDEAENRAKAKIKIGINGYGSFGRAAAKIALNSQDVELVAINEPKVMMDEMTCLFRDSQWLRSDFKMKDHNTLMFGEKEVTLFRIEEGNDIPWNMTGAEYIVVAYTDESGYDYYKDRTSKYNHYSSNANVFGNHLSPLAKILHDRFGTVKDVSVDCWVAVLKIKPQNKHAATAIKEVLPQWKGMHCGFIFKVPAVDITIELDQYMDHGLLLSSIKPSFGFSTLLGWCVEMARQLPEVRYCELKFK</sequence>
<dbReference type="AlphaFoldDB" id="A0A5J9WAG3"/>
<dbReference type="Gramene" id="TVU45158">
    <property type="protein sequence ID" value="TVU45158"/>
    <property type="gene ID" value="EJB05_04633"/>
</dbReference>
<dbReference type="SUPFAM" id="SSF51735">
    <property type="entry name" value="NAD(P)-binding Rossmann-fold domains"/>
    <property type="match status" value="1"/>
</dbReference>
<evidence type="ECO:0000259" key="3">
    <source>
        <dbReference type="SMART" id="SM00846"/>
    </source>
</evidence>
<dbReference type="InterPro" id="IPR020831">
    <property type="entry name" value="GlycerAld/Erythrose_P_DH"/>
</dbReference>
<reference evidence="4 5" key="1">
    <citation type="journal article" date="2019" name="Sci. Rep.">
        <title>A high-quality genome of Eragrostis curvula grass provides insights into Poaceae evolution and supports new strategies to enhance forage quality.</title>
        <authorList>
            <person name="Carballo J."/>
            <person name="Santos B.A.C.M."/>
            <person name="Zappacosta D."/>
            <person name="Garbus I."/>
            <person name="Selva J.P."/>
            <person name="Gallo C.A."/>
            <person name="Diaz A."/>
            <person name="Albertini E."/>
            <person name="Caccamo M."/>
            <person name="Echenique V."/>
        </authorList>
    </citation>
    <scope>NUCLEOTIDE SEQUENCE [LARGE SCALE GENOMIC DNA]</scope>
    <source>
        <strain evidence="5">cv. Victoria</strain>
        <tissue evidence="4">Leaf</tissue>
    </source>
</reference>
<protein>
    <recommendedName>
        <fullName evidence="3">Glyceraldehyde 3-phosphate dehydrogenase NAD(P) binding domain-containing protein</fullName>
    </recommendedName>
</protein>
<name>A0A5J9WAG3_9POAL</name>
<dbReference type="Pfam" id="PF00044">
    <property type="entry name" value="Gp_dh_N"/>
    <property type="match status" value="1"/>
</dbReference>
<proteinExistence type="inferred from homology"/>
<accession>A0A5J9WAG3</accession>
<evidence type="ECO:0000313" key="5">
    <source>
        <dbReference type="Proteomes" id="UP000324897"/>
    </source>
</evidence>
<dbReference type="OrthoDB" id="696046at2759"/>
<keyword evidence="2" id="KW-0560">Oxidoreductase</keyword>
<dbReference type="GO" id="GO:0006096">
    <property type="term" value="P:glycolytic process"/>
    <property type="evidence" value="ECO:0007669"/>
    <property type="project" value="TreeGrafter"/>
</dbReference>
<evidence type="ECO:0000313" key="4">
    <source>
        <dbReference type="EMBL" id="TVU45158.1"/>
    </source>
</evidence>
<evidence type="ECO:0000256" key="1">
    <source>
        <dbReference type="ARBA" id="ARBA00007406"/>
    </source>
</evidence>
<dbReference type="Proteomes" id="UP000324897">
    <property type="component" value="Chromosome 5"/>
</dbReference>
<dbReference type="SUPFAM" id="SSF55347">
    <property type="entry name" value="Glyceraldehyde-3-phosphate dehydrogenase-like, C-terminal domain"/>
    <property type="match status" value="1"/>
</dbReference>
<dbReference type="InterPro" id="IPR020828">
    <property type="entry name" value="GlycerAld_3-P_DH_NAD(P)-bd"/>
</dbReference>
<dbReference type="Gene3D" id="3.90.70.10">
    <property type="entry name" value="Cysteine proteinases"/>
    <property type="match status" value="1"/>
</dbReference>
<dbReference type="GO" id="GO:0004365">
    <property type="term" value="F:glyceraldehyde-3-phosphate dehydrogenase (NAD+) (phosphorylating) activity"/>
    <property type="evidence" value="ECO:0007669"/>
    <property type="project" value="TreeGrafter"/>
</dbReference>
<evidence type="ECO:0000256" key="2">
    <source>
        <dbReference type="ARBA" id="ARBA00023002"/>
    </source>
</evidence>
<dbReference type="SUPFAM" id="SSF54001">
    <property type="entry name" value="Cysteine proteinases"/>
    <property type="match status" value="1"/>
</dbReference>
<gene>
    <name evidence="4" type="ORF">EJB05_04633</name>
</gene>
<dbReference type="Gene3D" id="3.30.360.10">
    <property type="entry name" value="Dihydrodipicolinate Reductase, domain 2"/>
    <property type="match status" value="1"/>
</dbReference>
<dbReference type="PANTHER" id="PTHR10836:SF76">
    <property type="entry name" value="GLYCERALDEHYDE-3-PHOSPHATE DEHYDROGENASE-RELATED"/>
    <property type="match status" value="1"/>
</dbReference>
<feature type="domain" description="Glyceraldehyde 3-phosphate dehydrogenase NAD(P) binding" evidence="3">
    <location>
        <begin position="414"/>
        <end position="532"/>
    </location>
</feature>
<dbReference type="GO" id="GO:0051287">
    <property type="term" value="F:NAD binding"/>
    <property type="evidence" value="ECO:0007669"/>
    <property type="project" value="InterPro"/>
</dbReference>
<dbReference type="Gene3D" id="3.40.50.720">
    <property type="entry name" value="NAD(P)-binding Rossmann-like Domain"/>
    <property type="match status" value="1"/>
</dbReference>
<dbReference type="GO" id="GO:0005829">
    <property type="term" value="C:cytosol"/>
    <property type="evidence" value="ECO:0007669"/>
    <property type="project" value="TreeGrafter"/>
</dbReference>
<dbReference type="PANTHER" id="PTHR10836">
    <property type="entry name" value="GLYCERALDEHYDE 3-PHOSPHATE DEHYDROGENASE"/>
    <property type="match status" value="1"/>
</dbReference>
<organism evidence="4 5">
    <name type="scientific">Eragrostis curvula</name>
    <name type="common">weeping love grass</name>
    <dbReference type="NCBI Taxonomy" id="38414"/>
    <lineage>
        <taxon>Eukaryota</taxon>
        <taxon>Viridiplantae</taxon>
        <taxon>Streptophyta</taxon>
        <taxon>Embryophyta</taxon>
        <taxon>Tracheophyta</taxon>
        <taxon>Spermatophyta</taxon>
        <taxon>Magnoliopsida</taxon>
        <taxon>Liliopsida</taxon>
        <taxon>Poales</taxon>
        <taxon>Poaceae</taxon>
        <taxon>PACMAD clade</taxon>
        <taxon>Chloridoideae</taxon>
        <taxon>Eragrostideae</taxon>
        <taxon>Eragrostidinae</taxon>
        <taxon>Eragrostis</taxon>
    </lineage>
</organism>
<dbReference type="InterPro" id="IPR036291">
    <property type="entry name" value="NAD(P)-bd_dom_sf"/>
</dbReference>
<dbReference type="EMBL" id="RWGY01000004">
    <property type="protein sequence ID" value="TVU45158.1"/>
    <property type="molecule type" value="Genomic_DNA"/>
</dbReference>
<feature type="non-terminal residue" evidence="4">
    <location>
        <position position="1"/>
    </location>
</feature>
<comment type="similarity">
    <text evidence="1">Belongs to the glyceraldehyde-3-phosphate dehydrogenase family.</text>
</comment>
<comment type="caution">
    <text evidence="4">The sequence shown here is derived from an EMBL/GenBank/DDBJ whole genome shotgun (WGS) entry which is preliminary data.</text>
</comment>
<dbReference type="InterPro" id="IPR038765">
    <property type="entry name" value="Papain-like_cys_pep_sf"/>
</dbReference>